<gene>
    <name evidence="1" type="ORF">J6TS1_14070</name>
</gene>
<reference evidence="1 2" key="1">
    <citation type="submission" date="2021-03" db="EMBL/GenBank/DDBJ databases">
        <title>Antimicrobial resistance genes in bacteria isolated from Japanese honey, and their potential for conferring macrolide and lincosamide resistance in the American foulbrood pathogen Paenibacillus larvae.</title>
        <authorList>
            <person name="Okamoto M."/>
            <person name="Kumagai M."/>
            <person name="Kanamori H."/>
            <person name="Takamatsu D."/>
        </authorList>
    </citation>
    <scope>NUCLEOTIDE SEQUENCE [LARGE SCALE GENOMIC DNA]</scope>
    <source>
        <strain evidence="1 2">J6TS1</strain>
    </source>
</reference>
<dbReference type="EMBL" id="BORJ01000003">
    <property type="protein sequence ID" value="GIN95537.1"/>
    <property type="molecule type" value="Genomic_DNA"/>
</dbReference>
<protein>
    <submittedName>
        <fullName evidence="1">Uncharacterized protein</fullName>
    </submittedName>
</protein>
<organism evidence="1 2">
    <name type="scientific">Siminovitchia terrae</name>
    <name type="common">Bacillus terrae</name>
    <dbReference type="NCBI Taxonomy" id="1914933"/>
    <lineage>
        <taxon>Bacteria</taxon>
        <taxon>Bacillati</taxon>
        <taxon>Bacillota</taxon>
        <taxon>Bacilli</taxon>
        <taxon>Bacillales</taxon>
        <taxon>Bacillaceae</taxon>
        <taxon>Siminovitchia</taxon>
    </lineage>
</organism>
<comment type="caution">
    <text evidence="1">The sequence shown here is derived from an EMBL/GenBank/DDBJ whole genome shotgun (WGS) entry which is preliminary data.</text>
</comment>
<name>A0ABQ4KU19_SIMTE</name>
<evidence type="ECO:0000313" key="1">
    <source>
        <dbReference type="EMBL" id="GIN95537.1"/>
    </source>
</evidence>
<keyword evidence="2" id="KW-1185">Reference proteome</keyword>
<dbReference type="RefSeq" id="WP_212953659.1">
    <property type="nucleotide sequence ID" value="NZ_BORJ01000003.1"/>
</dbReference>
<evidence type="ECO:0000313" key="2">
    <source>
        <dbReference type="Proteomes" id="UP000680670"/>
    </source>
</evidence>
<sequence>MERKDHEQHQRLFKLKRKSQEEVLEWSPTGYGFIASVPQVDAETGLRTVAGKDENE</sequence>
<accession>A0ABQ4KU19</accession>
<proteinExistence type="predicted"/>
<dbReference type="Proteomes" id="UP000680670">
    <property type="component" value="Unassembled WGS sequence"/>
</dbReference>